<dbReference type="EMBL" id="FOGV01000021">
    <property type="protein sequence ID" value="SES21299.1"/>
    <property type="molecule type" value="Genomic_DNA"/>
</dbReference>
<evidence type="ECO:0000313" key="2">
    <source>
        <dbReference type="Proteomes" id="UP000199318"/>
    </source>
</evidence>
<feature type="non-terminal residue" evidence="1">
    <location>
        <position position="1"/>
    </location>
</feature>
<dbReference type="AlphaFoldDB" id="A0A1H9VI96"/>
<gene>
    <name evidence="1" type="ORF">SAMN05444126_1211</name>
</gene>
<keyword evidence="2" id="KW-1185">Reference proteome</keyword>
<comment type="caution">
    <text evidence="1">The sequence shown here is derived from an EMBL/GenBank/DDBJ whole genome shotgun (WGS) entry which is preliminary data.</text>
</comment>
<sequence length="300" mass="31968">GMISKWLFCFLPSQATNIEGLPKPTFLYCHKQKKLPRTGEWFGEVGDGIYHASKHSLENTGQFIDGAVRGGYGVAKSNRYHKETARADLQESSGRIGKGLKNSASFTGKSAYNAVTGYSQGDYAKGHAAMRDVAKVGAVAFMGVGVLEVAGFDVVTGADTEELDTRNMDIEGSVHPETGVPFEQQTVTLSNGSDVSGVYPVFDSSFTAAVPAEVYTEDGAVHNAIANEQLHTALSADPMLASQMDLSAEQLEQVSNGETPDGMVWHHHEQPGKMQLVDEATHAQTAHSGGTELWGSGSVS</sequence>
<name>A0A1H9VI96_9BACI</name>
<dbReference type="OrthoDB" id="2186822at2"/>
<reference evidence="2" key="1">
    <citation type="submission" date="2016-10" db="EMBL/GenBank/DDBJ databases">
        <authorList>
            <person name="de Groot N.N."/>
        </authorList>
    </citation>
    <scope>NUCLEOTIDE SEQUENCE [LARGE SCALE GENOMIC DNA]</scope>
    <source>
        <strain evidence="2">10nlg</strain>
    </source>
</reference>
<organism evidence="1 2">
    <name type="scientific">Salisediminibacterium halotolerans</name>
    <dbReference type="NCBI Taxonomy" id="517425"/>
    <lineage>
        <taxon>Bacteria</taxon>
        <taxon>Bacillati</taxon>
        <taxon>Bacillota</taxon>
        <taxon>Bacilli</taxon>
        <taxon>Bacillales</taxon>
        <taxon>Bacillaceae</taxon>
        <taxon>Salisediminibacterium</taxon>
    </lineage>
</organism>
<dbReference type="Pfam" id="PF12639">
    <property type="entry name" value="Colicin-DNase"/>
    <property type="match status" value="1"/>
</dbReference>
<dbReference type="STRING" id="1464123.SAMN05444126_1211"/>
<protein>
    <submittedName>
        <fullName evidence="1">DNase/tRNase domain of colicin-like bacteriocin</fullName>
    </submittedName>
</protein>
<dbReference type="Proteomes" id="UP000199318">
    <property type="component" value="Unassembled WGS sequence"/>
</dbReference>
<accession>A0A1H9VI96</accession>
<evidence type="ECO:0000313" key="1">
    <source>
        <dbReference type="EMBL" id="SES21299.1"/>
    </source>
</evidence>
<proteinExistence type="predicted"/>
<dbReference type="RefSeq" id="WP_093073802.1">
    <property type="nucleotide sequence ID" value="NZ_FOGV01000021.1"/>
</dbReference>